<sequence length="443" mass="49817">MGNETSSVKIHSLLTAEDIKGLRAGFPGGGNGPPPAHLDWGHWTCWPAEEKAGLEKIMSTEVGHITFHSYQEVSGNVIRGQSDARVKFLFRLLDRPVDKTITSTDLFQLITHLVDTAVQLILGEDHAQPDIGVQTRETSRVLAESLMHELVFPKDSPKSSLHRKFSEDLYLDFDMVERWLVMKCPLVDEILLFTLAKSFGIPVNSSAGMKRPPLVPLRGLEFKSNTWLQPQEVIFLNANLTGDLRGLWRPLFNSRIHGESFSKLAGAILKKGANFNGYCFGGYVSSSWNLGPKFVGDNSCFLFSLLPKMFHYEATRFNTNYMYMNLKQKTLPNGLGMGGQFDFFGLWIDSEYGKGRCAPSCSSYTSPQLSKEEQFQIEHIEVWGVGEEPIEDEDENTRSVFDMDPETQAVMEMMGKTYVSKDMKAADEQLAKERANQERSQTS</sequence>
<evidence type="ECO:0000313" key="13">
    <source>
        <dbReference type="Proteomes" id="UP000318571"/>
    </source>
</evidence>
<dbReference type="PROSITE" id="PS51886">
    <property type="entry name" value="TLDC"/>
    <property type="match status" value="1"/>
</dbReference>
<organism evidence="12 13">
    <name type="scientific">Tigriopus californicus</name>
    <name type="common">Marine copepod</name>
    <dbReference type="NCBI Taxonomy" id="6832"/>
    <lineage>
        <taxon>Eukaryota</taxon>
        <taxon>Metazoa</taxon>
        <taxon>Ecdysozoa</taxon>
        <taxon>Arthropoda</taxon>
        <taxon>Crustacea</taxon>
        <taxon>Multicrustacea</taxon>
        <taxon>Hexanauplia</taxon>
        <taxon>Copepoda</taxon>
        <taxon>Harpacticoida</taxon>
        <taxon>Harpacticidae</taxon>
        <taxon>Tigriopus</taxon>
    </lineage>
</organism>
<dbReference type="EMBL" id="VCGU01000002">
    <property type="protein sequence ID" value="TRY79861.1"/>
    <property type="molecule type" value="Genomic_DNA"/>
</dbReference>
<evidence type="ECO:0000256" key="2">
    <source>
        <dbReference type="ARBA" id="ARBA00004371"/>
    </source>
</evidence>
<dbReference type="Proteomes" id="UP000318571">
    <property type="component" value="Chromosome 6"/>
</dbReference>
<accession>A0A553PQB9</accession>
<dbReference type="PANTHER" id="PTHR23354:SF131">
    <property type="entry name" value="MTOR-ASSOCIATED PROTEIN MEAK7"/>
    <property type="match status" value="1"/>
</dbReference>
<evidence type="ECO:0000256" key="10">
    <source>
        <dbReference type="SAM" id="MobiDB-lite"/>
    </source>
</evidence>
<dbReference type="AlphaFoldDB" id="A0A553PQB9"/>
<protein>
    <recommendedName>
        <fullName evidence="7">MTOR-associated protein MEAK7</fullName>
    </recommendedName>
    <alternativeName>
        <fullName evidence="9">TBC/LysM-associated domain-containing protein 1</fullName>
    </alternativeName>
    <alternativeName>
        <fullName evidence="8">TLD domain-containing protein 1</fullName>
    </alternativeName>
</protein>
<feature type="compositionally biased region" description="Basic and acidic residues" evidence="10">
    <location>
        <begin position="422"/>
        <end position="437"/>
    </location>
</feature>
<dbReference type="GO" id="GO:0005634">
    <property type="term" value="C:nucleus"/>
    <property type="evidence" value="ECO:0007669"/>
    <property type="project" value="TreeGrafter"/>
</dbReference>
<dbReference type="Pfam" id="PF07534">
    <property type="entry name" value="TLD"/>
    <property type="match status" value="1"/>
</dbReference>
<dbReference type="GO" id="GO:0006979">
    <property type="term" value="P:response to oxidative stress"/>
    <property type="evidence" value="ECO:0007669"/>
    <property type="project" value="TreeGrafter"/>
</dbReference>
<gene>
    <name evidence="12" type="ORF">TCAL_05127</name>
</gene>
<evidence type="ECO:0000256" key="1">
    <source>
        <dbReference type="ARBA" id="ARBA00004370"/>
    </source>
</evidence>
<evidence type="ECO:0000256" key="6">
    <source>
        <dbReference type="ARBA" id="ARBA00023228"/>
    </source>
</evidence>
<dbReference type="PANTHER" id="PTHR23354">
    <property type="entry name" value="NUCLEOLAR PROTEIN 7/ESTROGEN RECEPTOR COACTIVATOR-RELATED"/>
    <property type="match status" value="1"/>
</dbReference>
<evidence type="ECO:0000256" key="8">
    <source>
        <dbReference type="ARBA" id="ARBA00041780"/>
    </source>
</evidence>
<evidence type="ECO:0000313" key="12">
    <source>
        <dbReference type="EMBL" id="TRY79861.1"/>
    </source>
</evidence>
<reference evidence="12 13" key="1">
    <citation type="journal article" date="2018" name="Nat. Ecol. Evol.">
        <title>Genomic signatures of mitonuclear coevolution across populations of Tigriopus californicus.</title>
        <authorList>
            <person name="Barreto F.S."/>
            <person name="Watson E.T."/>
            <person name="Lima T.G."/>
            <person name="Willett C.S."/>
            <person name="Edmands S."/>
            <person name="Li W."/>
            <person name="Burton R.S."/>
        </authorList>
    </citation>
    <scope>NUCLEOTIDE SEQUENCE [LARGE SCALE GENOMIC DNA]</scope>
    <source>
        <strain evidence="12 13">San Diego</strain>
    </source>
</reference>
<dbReference type="STRING" id="6832.A0A553PQB9"/>
<evidence type="ECO:0000259" key="11">
    <source>
        <dbReference type="PROSITE" id="PS51886"/>
    </source>
</evidence>
<keyword evidence="6" id="KW-0458">Lysosome</keyword>
<dbReference type="GO" id="GO:0005764">
    <property type="term" value="C:lysosome"/>
    <property type="evidence" value="ECO:0007669"/>
    <property type="project" value="UniProtKB-SubCell"/>
</dbReference>
<evidence type="ECO:0000256" key="4">
    <source>
        <dbReference type="ARBA" id="ARBA00022490"/>
    </source>
</evidence>
<comment type="subcellular location">
    <subcellularLocation>
        <location evidence="3">Cytoplasm</location>
    </subcellularLocation>
    <subcellularLocation>
        <location evidence="2">Lysosome</location>
    </subcellularLocation>
    <subcellularLocation>
        <location evidence="1">Membrane</location>
    </subcellularLocation>
</comment>
<keyword evidence="13" id="KW-1185">Reference proteome</keyword>
<evidence type="ECO:0000256" key="9">
    <source>
        <dbReference type="ARBA" id="ARBA00042134"/>
    </source>
</evidence>
<proteinExistence type="predicted"/>
<keyword evidence="4" id="KW-0963">Cytoplasm</keyword>
<name>A0A553PQB9_TIGCA</name>
<dbReference type="InterPro" id="IPR006571">
    <property type="entry name" value="TLDc_dom"/>
</dbReference>
<keyword evidence="5" id="KW-0472">Membrane</keyword>
<dbReference type="SMART" id="SM00584">
    <property type="entry name" value="TLDc"/>
    <property type="match status" value="1"/>
</dbReference>
<feature type="domain" description="TLDc" evidence="11">
    <location>
        <begin position="201"/>
        <end position="386"/>
    </location>
</feature>
<evidence type="ECO:0000256" key="3">
    <source>
        <dbReference type="ARBA" id="ARBA00004496"/>
    </source>
</evidence>
<comment type="caution">
    <text evidence="12">The sequence shown here is derived from an EMBL/GenBank/DDBJ whole genome shotgun (WGS) entry which is preliminary data.</text>
</comment>
<dbReference type="GO" id="GO:0016020">
    <property type="term" value="C:membrane"/>
    <property type="evidence" value="ECO:0007669"/>
    <property type="project" value="UniProtKB-SubCell"/>
</dbReference>
<evidence type="ECO:0000256" key="7">
    <source>
        <dbReference type="ARBA" id="ARBA00039594"/>
    </source>
</evidence>
<evidence type="ECO:0000256" key="5">
    <source>
        <dbReference type="ARBA" id="ARBA00023136"/>
    </source>
</evidence>
<feature type="region of interest" description="Disordered" evidence="10">
    <location>
        <begin position="422"/>
        <end position="443"/>
    </location>
</feature>